<reference evidence="16" key="1">
    <citation type="journal article" date="2019" name="Mitochondrial DNA Part B Resour">
        <title>The complete mitochondrial genome of a euphausiid species: Pseudeuphausia sinica (Euphausiacea: Euphausiidae).</title>
        <authorList>
            <person name="Wang X."/>
            <person name="Zhang X."/>
            <person name="Zheng F."/>
            <person name="Jiang M."/>
        </authorList>
    </citation>
    <scope>NUCLEOTIDE SEQUENCE</scope>
</reference>
<keyword evidence="8 15" id="KW-1278">Translocase</keyword>
<dbReference type="PANTHER" id="PTHR11435:SF1">
    <property type="entry name" value="NADH-UBIQUINONE OXIDOREDUCTASE CHAIN 6"/>
    <property type="match status" value="1"/>
</dbReference>
<dbReference type="AlphaFoldDB" id="A0A5Q2MVD6"/>
<evidence type="ECO:0000313" key="16">
    <source>
        <dbReference type="EMBL" id="QGG46164.1"/>
    </source>
</evidence>
<evidence type="ECO:0000256" key="4">
    <source>
        <dbReference type="ARBA" id="ARBA00021095"/>
    </source>
</evidence>
<dbReference type="EMBL" id="MK579299">
    <property type="protein sequence ID" value="QGG46164.1"/>
    <property type="molecule type" value="Genomic_DNA"/>
</dbReference>
<keyword evidence="15" id="KW-0830">Ubiquinone</keyword>
<keyword evidence="13 15" id="KW-0472">Membrane</keyword>
<keyword evidence="11 15" id="KW-0520">NAD</keyword>
<dbReference type="PANTHER" id="PTHR11435">
    <property type="entry name" value="NADH UBIQUINONE OXIDOREDUCTASE SUBUNIT ND6"/>
    <property type="match status" value="1"/>
</dbReference>
<proteinExistence type="inferred from homology"/>
<evidence type="ECO:0000256" key="15">
    <source>
        <dbReference type="RuleBase" id="RU004430"/>
    </source>
</evidence>
<comment type="similarity">
    <text evidence="2 15">Belongs to the complex I subunit 6 family.</text>
</comment>
<comment type="function">
    <text evidence="15">Core subunit of the mitochondrial membrane respiratory chain NADH dehydrogenase (Complex I) which catalyzes electron transfer from NADH through the respiratory chain, using ubiquinone as an electron acceptor. Essential for the catalytic activity and assembly of complex I.</text>
</comment>
<dbReference type="GeneID" id="42892121"/>
<dbReference type="GO" id="GO:0031966">
    <property type="term" value="C:mitochondrial membrane"/>
    <property type="evidence" value="ECO:0007669"/>
    <property type="project" value="UniProtKB-SubCell"/>
</dbReference>
<feature type="transmembrane region" description="Helical" evidence="15">
    <location>
        <begin position="81"/>
        <end position="102"/>
    </location>
</feature>
<accession>A0A5Q2MVD6</accession>
<evidence type="ECO:0000256" key="2">
    <source>
        <dbReference type="ARBA" id="ARBA00005698"/>
    </source>
</evidence>
<evidence type="ECO:0000256" key="13">
    <source>
        <dbReference type="ARBA" id="ARBA00023136"/>
    </source>
</evidence>
<keyword evidence="6 15" id="KW-0679">Respiratory chain</keyword>
<keyword evidence="7 15" id="KW-0812">Transmembrane</keyword>
<dbReference type="CTD" id="4541"/>
<evidence type="ECO:0000256" key="11">
    <source>
        <dbReference type="ARBA" id="ARBA00023027"/>
    </source>
</evidence>
<reference evidence="16" key="2">
    <citation type="submission" date="2019-02" db="EMBL/GenBank/DDBJ databases">
        <authorList>
            <person name="Wang X.X."/>
            <person name="Wang Z.Z."/>
            <person name="Zhang X.X."/>
            <person name="Xu Q.Q."/>
            <person name="Xiao J.J."/>
            <person name="Wang Z.Z."/>
        </authorList>
    </citation>
    <scope>NUCLEOTIDE SEQUENCE</scope>
</reference>
<dbReference type="InterPro" id="IPR050269">
    <property type="entry name" value="ComplexI_Subunit6"/>
</dbReference>
<dbReference type="Pfam" id="PF00499">
    <property type="entry name" value="Oxidored_q3"/>
    <property type="match status" value="1"/>
</dbReference>
<sequence>MMFLISLYPTTILMSIMFTQLKHPLAMGLGLLLQTIVICCVSGLHNISFWFSYILFLIFLGGILVLFIYVTSLASNNMFKFSLTSLIFILPTLLISFCLMFMDPLSTLQYSSLNSSIGFKQMPYSINTSLISTIYNSTNMNLTIFMVYYLLLTLVVVVKVTDSFFGPLRLSSN</sequence>
<evidence type="ECO:0000256" key="5">
    <source>
        <dbReference type="ARBA" id="ARBA00022448"/>
    </source>
</evidence>
<gene>
    <name evidence="16" type="primary">ND6</name>
</gene>
<protein>
    <recommendedName>
        <fullName evidence="4 15">NADH-ubiquinone oxidoreductase chain 6</fullName>
        <ecNumber evidence="3 15">7.1.1.2</ecNumber>
    </recommendedName>
</protein>
<evidence type="ECO:0000256" key="9">
    <source>
        <dbReference type="ARBA" id="ARBA00022982"/>
    </source>
</evidence>
<dbReference type="InterPro" id="IPR001457">
    <property type="entry name" value="NADH_UbQ/plastoQ_OxRdtase_su6"/>
</dbReference>
<evidence type="ECO:0000256" key="12">
    <source>
        <dbReference type="ARBA" id="ARBA00023128"/>
    </source>
</evidence>
<organism evidence="16">
    <name type="scientific">Pseudeuphausia sinica</name>
    <dbReference type="NCBI Taxonomy" id="296748"/>
    <lineage>
        <taxon>Eukaryota</taxon>
        <taxon>Metazoa</taxon>
        <taxon>Ecdysozoa</taxon>
        <taxon>Arthropoda</taxon>
        <taxon>Crustacea</taxon>
        <taxon>Multicrustacea</taxon>
        <taxon>Malacostraca</taxon>
        <taxon>Eumalacostraca</taxon>
        <taxon>Eucarida</taxon>
        <taxon>Euphausiacea</taxon>
        <taxon>Euphausiidae</taxon>
        <taxon>Pseudeuphausia</taxon>
    </lineage>
</organism>
<geneLocation type="mitochondrion" evidence="16"/>
<evidence type="ECO:0000256" key="14">
    <source>
        <dbReference type="ARBA" id="ARBA00049551"/>
    </source>
</evidence>
<feature type="transmembrane region" description="Helical" evidence="15">
    <location>
        <begin position="142"/>
        <end position="161"/>
    </location>
</feature>
<keyword evidence="10 15" id="KW-1133">Transmembrane helix</keyword>
<evidence type="ECO:0000256" key="10">
    <source>
        <dbReference type="ARBA" id="ARBA00022989"/>
    </source>
</evidence>
<feature type="transmembrane region" description="Helical" evidence="15">
    <location>
        <begin position="24"/>
        <end position="44"/>
    </location>
</feature>
<name>A0A5Q2MVD6_9EUCA</name>
<evidence type="ECO:0000256" key="7">
    <source>
        <dbReference type="ARBA" id="ARBA00022692"/>
    </source>
</evidence>
<dbReference type="RefSeq" id="YP_009713605.1">
    <property type="nucleotide sequence ID" value="NC_045269.1"/>
</dbReference>
<evidence type="ECO:0000256" key="6">
    <source>
        <dbReference type="ARBA" id="ARBA00022660"/>
    </source>
</evidence>
<comment type="catalytic activity">
    <reaction evidence="14 15">
        <text>a ubiquinone + NADH + 5 H(+)(in) = a ubiquinol + NAD(+) + 4 H(+)(out)</text>
        <dbReference type="Rhea" id="RHEA:29091"/>
        <dbReference type="Rhea" id="RHEA-COMP:9565"/>
        <dbReference type="Rhea" id="RHEA-COMP:9566"/>
        <dbReference type="ChEBI" id="CHEBI:15378"/>
        <dbReference type="ChEBI" id="CHEBI:16389"/>
        <dbReference type="ChEBI" id="CHEBI:17976"/>
        <dbReference type="ChEBI" id="CHEBI:57540"/>
        <dbReference type="ChEBI" id="CHEBI:57945"/>
        <dbReference type="EC" id="7.1.1.2"/>
    </reaction>
</comment>
<keyword evidence="9 15" id="KW-0249">Electron transport</keyword>
<feature type="transmembrane region" description="Helical" evidence="15">
    <location>
        <begin position="50"/>
        <end position="69"/>
    </location>
</feature>
<evidence type="ECO:0000256" key="8">
    <source>
        <dbReference type="ARBA" id="ARBA00022967"/>
    </source>
</evidence>
<evidence type="ECO:0000256" key="1">
    <source>
        <dbReference type="ARBA" id="ARBA00004225"/>
    </source>
</evidence>
<dbReference type="GO" id="GO:0008137">
    <property type="term" value="F:NADH dehydrogenase (ubiquinone) activity"/>
    <property type="evidence" value="ECO:0007669"/>
    <property type="project" value="UniProtKB-UniRule"/>
</dbReference>
<evidence type="ECO:0000256" key="3">
    <source>
        <dbReference type="ARBA" id="ARBA00012944"/>
    </source>
</evidence>
<keyword evidence="5 15" id="KW-0813">Transport</keyword>
<keyword evidence="12 15" id="KW-0496">Mitochondrion</keyword>
<comment type="subcellular location">
    <subcellularLocation>
        <location evidence="1 15">Mitochondrion membrane</location>
        <topology evidence="1 15">Multi-pass membrane protein</topology>
    </subcellularLocation>
</comment>
<dbReference type="EC" id="7.1.1.2" evidence="3 15"/>